<dbReference type="Proteomes" id="UP000038010">
    <property type="component" value="Unassembled WGS sequence"/>
</dbReference>
<dbReference type="GO" id="GO:0005669">
    <property type="term" value="C:transcription factor TFIID complex"/>
    <property type="evidence" value="ECO:0007669"/>
    <property type="project" value="InterPro"/>
</dbReference>
<dbReference type="RefSeq" id="XP_018004570.1">
    <property type="nucleotide sequence ID" value="XM_018148734.1"/>
</dbReference>
<dbReference type="PANTHER" id="PTHR46469">
    <property type="entry name" value="TRANSCRIPTION INITIATION FACTOR TFIID SUBUNIT 8"/>
    <property type="match status" value="1"/>
</dbReference>
<evidence type="ECO:0000259" key="8">
    <source>
        <dbReference type="Pfam" id="PF10406"/>
    </source>
</evidence>
<organism evidence="9 10">
    <name type="scientific">Cyphellophora attinorum</name>
    <dbReference type="NCBI Taxonomy" id="1664694"/>
    <lineage>
        <taxon>Eukaryota</taxon>
        <taxon>Fungi</taxon>
        <taxon>Dikarya</taxon>
        <taxon>Ascomycota</taxon>
        <taxon>Pezizomycotina</taxon>
        <taxon>Eurotiomycetes</taxon>
        <taxon>Chaetothyriomycetidae</taxon>
        <taxon>Chaetothyriales</taxon>
        <taxon>Cyphellophoraceae</taxon>
        <taxon>Cyphellophora</taxon>
    </lineage>
</organism>
<evidence type="ECO:0000256" key="3">
    <source>
        <dbReference type="ARBA" id="ARBA00017307"/>
    </source>
</evidence>
<keyword evidence="5" id="KW-0804">Transcription</keyword>
<dbReference type="STRING" id="1664694.A0A0N1P3T5"/>
<gene>
    <name evidence="9" type="ORF">AB675_8299</name>
</gene>
<evidence type="ECO:0000256" key="7">
    <source>
        <dbReference type="SAM" id="MobiDB-lite"/>
    </source>
</evidence>
<protein>
    <recommendedName>
        <fullName evidence="3">Transcription initiation factor TFIID subunit 8</fullName>
    </recommendedName>
</protein>
<accession>A0A0N1P3T5</accession>
<comment type="similarity">
    <text evidence="2">Belongs to the TAF8 family.</text>
</comment>
<dbReference type="GO" id="GO:0006367">
    <property type="term" value="P:transcription initiation at RNA polymerase II promoter"/>
    <property type="evidence" value="ECO:0007669"/>
    <property type="project" value="TreeGrafter"/>
</dbReference>
<comment type="subcellular location">
    <subcellularLocation>
        <location evidence="1">Nucleus</location>
    </subcellularLocation>
</comment>
<dbReference type="OrthoDB" id="2193813at2759"/>
<keyword evidence="10" id="KW-1185">Reference proteome</keyword>
<keyword evidence="4" id="KW-0805">Transcription regulation</keyword>
<feature type="region of interest" description="Disordered" evidence="7">
    <location>
        <begin position="1"/>
        <end position="28"/>
    </location>
</feature>
<feature type="domain" description="Transcription factor TFIID subunit 8 C-terminal" evidence="8">
    <location>
        <begin position="167"/>
        <end position="213"/>
    </location>
</feature>
<dbReference type="CDD" id="cd00076">
    <property type="entry name" value="HFD_SF"/>
    <property type="match status" value="1"/>
</dbReference>
<keyword evidence="6" id="KW-0539">Nucleus</keyword>
<dbReference type="VEuPathDB" id="FungiDB:AB675_8299"/>
<sequence>MKLGGSLGHGYTAPPLKARRTSKKHHSIRPLQPTIEPREPAFTVVEEEAAKLEIYDPIIDSLALTAFRNAVEEYMLRFLSIVRLSMHAARRTYPIAPDFERAIASLDVPDLSDQLRAYQIGTPDSNQPLLPTPPPDDVFHTSAVLPPSLLGPELESQDGLQKFHRNPKFLPPLPPSHTYKKTPFVPPRENDSRRIRELATEEGKLGEQALRKLAGAVKLDMTHPVDHETHKQALSSAGAAVGPFRNNRRRRKSLNEAAIFEETMRSYLKAEPDGFELGPIVTAEKGVKMPDDGLPSKARRSGSDSAADKAQDVGGSSSRRSTDTRMAGVEVMEL</sequence>
<dbReference type="InterPro" id="IPR019473">
    <property type="entry name" value="TFIID_su8_C"/>
</dbReference>
<dbReference type="CDD" id="cd08049">
    <property type="entry name" value="TAF8"/>
    <property type="match status" value="1"/>
</dbReference>
<comment type="caution">
    <text evidence="9">The sequence shown here is derived from an EMBL/GenBank/DDBJ whole genome shotgun (WGS) entry which is preliminary data.</text>
</comment>
<reference evidence="9 10" key="1">
    <citation type="submission" date="2015-06" db="EMBL/GenBank/DDBJ databases">
        <title>Draft genome of the ant-associated black yeast Phialophora attae CBS 131958.</title>
        <authorList>
            <person name="Moreno L.F."/>
            <person name="Stielow B.J."/>
            <person name="de Hoog S."/>
            <person name="Vicente V.A."/>
            <person name="Weiss V.A."/>
            <person name="de Vries M."/>
            <person name="Cruz L.M."/>
            <person name="Souza E.M."/>
        </authorList>
    </citation>
    <scope>NUCLEOTIDE SEQUENCE [LARGE SCALE GENOMIC DNA]</scope>
    <source>
        <strain evidence="9 10">CBS 131958</strain>
    </source>
</reference>
<feature type="region of interest" description="Disordered" evidence="7">
    <location>
        <begin position="286"/>
        <end position="334"/>
    </location>
</feature>
<proteinExistence type="inferred from homology"/>
<evidence type="ECO:0000313" key="10">
    <source>
        <dbReference type="Proteomes" id="UP000038010"/>
    </source>
</evidence>
<evidence type="ECO:0000313" key="9">
    <source>
        <dbReference type="EMBL" id="KPI44607.1"/>
    </source>
</evidence>
<evidence type="ECO:0000256" key="1">
    <source>
        <dbReference type="ARBA" id="ARBA00004123"/>
    </source>
</evidence>
<dbReference type="GeneID" id="28740614"/>
<dbReference type="InterPro" id="IPR037818">
    <property type="entry name" value="TAF8"/>
</dbReference>
<evidence type="ECO:0000256" key="2">
    <source>
        <dbReference type="ARBA" id="ARBA00008767"/>
    </source>
</evidence>
<feature type="compositionally biased region" description="Basic residues" evidence="7">
    <location>
        <begin position="17"/>
        <end position="28"/>
    </location>
</feature>
<evidence type="ECO:0000256" key="4">
    <source>
        <dbReference type="ARBA" id="ARBA00023015"/>
    </source>
</evidence>
<dbReference type="Pfam" id="PF10406">
    <property type="entry name" value="TAF8_C"/>
    <property type="match status" value="1"/>
</dbReference>
<evidence type="ECO:0000256" key="5">
    <source>
        <dbReference type="ARBA" id="ARBA00023163"/>
    </source>
</evidence>
<dbReference type="AlphaFoldDB" id="A0A0N1P3T5"/>
<dbReference type="PANTHER" id="PTHR46469:SF1">
    <property type="entry name" value="TRANSCRIPTION INITIATION FACTOR TFIID SUBUNIT 8"/>
    <property type="match status" value="1"/>
</dbReference>
<dbReference type="EMBL" id="LFJN01000003">
    <property type="protein sequence ID" value="KPI44607.1"/>
    <property type="molecule type" value="Genomic_DNA"/>
</dbReference>
<feature type="region of interest" description="Disordered" evidence="7">
    <location>
        <begin position="169"/>
        <end position="191"/>
    </location>
</feature>
<evidence type="ECO:0000256" key="6">
    <source>
        <dbReference type="ARBA" id="ARBA00023242"/>
    </source>
</evidence>
<name>A0A0N1P3T5_9EURO</name>